<dbReference type="SMART" id="SM00355">
    <property type="entry name" value="ZnF_C2H2"/>
    <property type="match status" value="2"/>
</dbReference>
<dbReference type="PANTHER" id="PTHR44029:SF1">
    <property type="entry name" value="DNAJ HOMOLOG SUBFAMILY C MEMBER 21"/>
    <property type="match status" value="1"/>
</dbReference>
<dbReference type="SMART" id="SM00271">
    <property type="entry name" value="DnaJ"/>
    <property type="match status" value="1"/>
</dbReference>
<dbReference type="InterPro" id="IPR036869">
    <property type="entry name" value="J_dom_sf"/>
</dbReference>
<name>A0AAW0S135_9HYPO</name>
<dbReference type="PROSITE" id="PS50157">
    <property type="entry name" value="ZINC_FINGER_C2H2_2"/>
    <property type="match status" value="1"/>
</dbReference>
<evidence type="ECO:0000256" key="5">
    <source>
        <dbReference type="SAM" id="MobiDB-lite"/>
    </source>
</evidence>
<dbReference type="SMART" id="SM00451">
    <property type="entry name" value="ZnF_U1"/>
    <property type="match status" value="1"/>
</dbReference>
<evidence type="ECO:0008006" key="10">
    <source>
        <dbReference type="Google" id="ProtNLM"/>
    </source>
</evidence>
<dbReference type="GO" id="GO:0003676">
    <property type="term" value="F:nucleic acid binding"/>
    <property type="evidence" value="ECO:0007669"/>
    <property type="project" value="InterPro"/>
</dbReference>
<evidence type="ECO:0000313" key="8">
    <source>
        <dbReference type="EMBL" id="KAK8148289.1"/>
    </source>
</evidence>
<evidence type="ECO:0000256" key="1">
    <source>
        <dbReference type="ARBA" id="ARBA00022723"/>
    </source>
</evidence>
<dbReference type="SUPFAM" id="SSF57667">
    <property type="entry name" value="beta-beta-alpha zinc fingers"/>
    <property type="match status" value="1"/>
</dbReference>
<comment type="caution">
    <text evidence="8">The sequence shown here is derived from an EMBL/GenBank/DDBJ whole genome shotgun (WGS) entry which is preliminary data.</text>
</comment>
<proteinExistence type="predicted"/>
<dbReference type="InterPro" id="IPR054076">
    <property type="entry name" value="ZUO1-like_ZHD"/>
</dbReference>
<dbReference type="CDD" id="cd06257">
    <property type="entry name" value="DnaJ"/>
    <property type="match status" value="1"/>
</dbReference>
<dbReference type="InterPro" id="IPR018253">
    <property type="entry name" value="DnaJ_domain_CS"/>
</dbReference>
<feature type="domain" description="C2H2-type" evidence="7">
    <location>
        <begin position="316"/>
        <end position="340"/>
    </location>
</feature>
<evidence type="ECO:0000259" key="6">
    <source>
        <dbReference type="PROSITE" id="PS50076"/>
    </source>
</evidence>
<dbReference type="Gene3D" id="1.10.287.110">
    <property type="entry name" value="DnaJ domain"/>
    <property type="match status" value="1"/>
</dbReference>
<dbReference type="InterPro" id="IPR022755">
    <property type="entry name" value="Znf_C2H2_jaz"/>
</dbReference>
<dbReference type="PROSITE" id="PS00636">
    <property type="entry name" value="DNAJ_1"/>
    <property type="match status" value="1"/>
</dbReference>
<dbReference type="InterPro" id="IPR036236">
    <property type="entry name" value="Znf_C2H2_sf"/>
</dbReference>
<dbReference type="PANTHER" id="PTHR44029">
    <property type="entry name" value="DNAJ HOMOLOG SUBFAMILY C MEMBER 21"/>
    <property type="match status" value="1"/>
</dbReference>
<evidence type="ECO:0000256" key="4">
    <source>
        <dbReference type="PROSITE-ProRule" id="PRU00042"/>
    </source>
</evidence>
<dbReference type="PRINTS" id="PR00625">
    <property type="entry name" value="JDOMAIN"/>
</dbReference>
<dbReference type="InterPro" id="IPR001623">
    <property type="entry name" value="DnaJ_domain"/>
</dbReference>
<dbReference type="Pfam" id="PF00226">
    <property type="entry name" value="DnaJ"/>
    <property type="match status" value="1"/>
</dbReference>
<evidence type="ECO:0000259" key="7">
    <source>
        <dbReference type="PROSITE" id="PS50157"/>
    </source>
</evidence>
<dbReference type="SUPFAM" id="SSF46565">
    <property type="entry name" value="Chaperone J-domain"/>
    <property type="match status" value="1"/>
</dbReference>
<dbReference type="EMBL" id="JAAHCF010000098">
    <property type="protein sequence ID" value="KAK8148289.1"/>
    <property type="molecule type" value="Genomic_DNA"/>
</dbReference>
<feature type="domain" description="J" evidence="6">
    <location>
        <begin position="22"/>
        <end position="88"/>
    </location>
</feature>
<dbReference type="InterPro" id="IPR003604">
    <property type="entry name" value="Matrin/U1-like-C_Znf_C2H2"/>
</dbReference>
<keyword evidence="1" id="KW-0479">Metal-binding</keyword>
<dbReference type="PROSITE" id="PS50076">
    <property type="entry name" value="DNAJ_2"/>
    <property type="match status" value="1"/>
</dbReference>
<reference evidence="8 9" key="1">
    <citation type="submission" date="2020-02" db="EMBL/GenBank/DDBJ databases">
        <title>Comparative genomics of the hypocrealean fungal genus Beauvera.</title>
        <authorList>
            <person name="Showalter D.N."/>
            <person name="Bushley K.E."/>
            <person name="Rehner S.A."/>
        </authorList>
    </citation>
    <scope>NUCLEOTIDE SEQUENCE [LARGE SCALE GENOMIC DNA]</scope>
    <source>
        <strain evidence="8 9">ARSEF4384</strain>
    </source>
</reference>
<evidence type="ECO:0000256" key="2">
    <source>
        <dbReference type="ARBA" id="ARBA00022771"/>
    </source>
</evidence>
<accession>A0AAW0S135</accession>
<dbReference type="Pfam" id="PF21884">
    <property type="entry name" value="ZUO1-like_ZHD"/>
    <property type="match status" value="1"/>
</dbReference>
<dbReference type="InterPro" id="IPR051964">
    <property type="entry name" value="Chaperone_stress_response"/>
</dbReference>
<keyword evidence="3" id="KW-0862">Zinc</keyword>
<dbReference type="Pfam" id="PF12171">
    <property type="entry name" value="zf-C2H2_jaz"/>
    <property type="match status" value="1"/>
</dbReference>
<dbReference type="AlphaFoldDB" id="A0AAW0S135"/>
<gene>
    <name evidence="8" type="ORF">G3M48_010510</name>
</gene>
<dbReference type="InterPro" id="IPR013087">
    <property type="entry name" value="Znf_C2H2_type"/>
</dbReference>
<sequence length="553" mass="61478">MGASQSTSQGNPGPSSTTTKTCYYELIGVDRDASETDIKKAYRKRALELHPDRNLGDVAAATHKFAELQSAYDILSDSHERSWYDAHRDAILIGQDITGDGAEPTSIRNVRLTPAEEIMSLIRKFNSSIPFNDDPIGFFSIARETFEHLALEEEAAAAQENVDAIDYASFGQSEDTYEEVVKPFYASWAGFATKKTFSWKDKYRLSDAPERQVRRLMDKENKKLREDAARGFNDAVRFLVAFVRKRDPRYLPNLRTEAQRQEASRVAAAAQAARSRAANIERMADYEVPNWATSRDTRSDGGDFSSSEVESEVEILECVVCDKNFKSEKQLEAHERSKKHLKAVQQLRWQMRKEGVELQLNDDPAWAEGHGHTAALGDRSYSPNPADVKQELPPSSVSIQADSEFDEDPAPSAGHSDMDDDYAPRDTIINRMVTGQLSATNTPTQPLGISVDDLSTTASSMTIDPGISTRKVGKAKAKRERKAKASQHGAGSKVCTMPHLTGWAIMTDSLLQHLCVACAQEFDSRTKLFAHLRVDGHATAPSIEDTQGRKKKR</sequence>
<dbReference type="Gene3D" id="3.30.160.60">
    <property type="entry name" value="Classic Zinc Finger"/>
    <property type="match status" value="1"/>
</dbReference>
<organism evidence="8 9">
    <name type="scientific">Beauveria asiatica</name>
    <dbReference type="NCBI Taxonomy" id="1069075"/>
    <lineage>
        <taxon>Eukaryota</taxon>
        <taxon>Fungi</taxon>
        <taxon>Dikarya</taxon>
        <taxon>Ascomycota</taxon>
        <taxon>Pezizomycotina</taxon>
        <taxon>Sordariomycetes</taxon>
        <taxon>Hypocreomycetidae</taxon>
        <taxon>Hypocreales</taxon>
        <taxon>Cordycipitaceae</taxon>
        <taxon>Beauveria</taxon>
    </lineage>
</organism>
<dbReference type="GO" id="GO:0005737">
    <property type="term" value="C:cytoplasm"/>
    <property type="evidence" value="ECO:0007669"/>
    <property type="project" value="TreeGrafter"/>
</dbReference>
<evidence type="ECO:0000256" key="3">
    <source>
        <dbReference type="ARBA" id="ARBA00022833"/>
    </source>
</evidence>
<dbReference type="PROSITE" id="PS00028">
    <property type="entry name" value="ZINC_FINGER_C2H2_1"/>
    <property type="match status" value="2"/>
</dbReference>
<feature type="region of interest" description="Disordered" evidence="5">
    <location>
        <begin position="369"/>
        <end position="423"/>
    </location>
</feature>
<protein>
    <recommendedName>
        <fullName evidence="10">DnaJ domain-containing protein</fullName>
    </recommendedName>
</protein>
<evidence type="ECO:0000313" key="9">
    <source>
        <dbReference type="Proteomes" id="UP001397290"/>
    </source>
</evidence>
<dbReference type="GO" id="GO:0008270">
    <property type="term" value="F:zinc ion binding"/>
    <property type="evidence" value="ECO:0007669"/>
    <property type="project" value="UniProtKB-KW"/>
</dbReference>
<keyword evidence="2 4" id="KW-0863">Zinc-finger</keyword>
<dbReference type="Proteomes" id="UP001397290">
    <property type="component" value="Unassembled WGS sequence"/>
</dbReference>
<keyword evidence="9" id="KW-1185">Reference proteome</keyword>